<evidence type="ECO:0000313" key="8">
    <source>
        <dbReference type="EMBL" id="PZE16958.1"/>
    </source>
</evidence>
<feature type="transmembrane region" description="Helical" evidence="6">
    <location>
        <begin position="271"/>
        <end position="295"/>
    </location>
</feature>
<dbReference type="InterPro" id="IPR050545">
    <property type="entry name" value="Mycobact_MmpL"/>
</dbReference>
<evidence type="ECO:0000256" key="1">
    <source>
        <dbReference type="ARBA" id="ARBA00004651"/>
    </source>
</evidence>
<dbReference type="InterPro" id="IPR001036">
    <property type="entry name" value="Acrflvin-R"/>
</dbReference>
<dbReference type="PROSITE" id="PS50156">
    <property type="entry name" value="SSD"/>
    <property type="match status" value="2"/>
</dbReference>
<dbReference type="Pfam" id="PF03176">
    <property type="entry name" value="MMPL"/>
    <property type="match status" value="2"/>
</dbReference>
<feature type="transmembrane region" description="Helical" evidence="6">
    <location>
        <begin position="12"/>
        <end position="32"/>
    </location>
</feature>
<keyword evidence="2" id="KW-1003">Cell membrane</keyword>
<name>A0A2W1NQM2_9FLAO</name>
<feature type="transmembrane region" description="Helical" evidence="6">
    <location>
        <begin position="219"/>
        <end position="238"/>
    </location>
</feature>
<reference evidence="8 9" key="1">
    <citation type="submission" date="2018-06" db="EMBL/GenBank/DDBJ databases">
        <title>The draft genome sequence of Crocinitomix sp. SM1701.</title>
        <authorList>
            <person name="Zhang X."/>
        </authorList>
    </citation>
    <scope>NUCLEOTIDE SEQUENCE [LARGE SCALE GENOMIC DNA]</scope>
    <source>
        <strain evidence="8 9">SM1701</strain>
    </source>
</reference>
<dbReference type="PRINTS" id="PR00702">
    <property type="entry name" value="ACRIFLAVINRP"/>
</dbReference>
<keyword evidence="4 6" id="KW-1133">Transmembrane helix</keyword>
<dbReference type="EMBL" id="QKSB01000005">
    <property type="protein sequence ID" value="PZE16958.1"/>
    <property type="molecule type" value="Genomic_DNA"/>
</dbReference>
<feature type="domain" description="SSD" evidence="7">
    <location>
        <begin position="706"/>
        <end position="834"/>
    </location>
</feature>
<accession>A0A2W1NQM2</accession>
<feature type="transmembrane region" description="Helical" evidence="6">
    <location>
        <begin position="342"/>
        <end position="368"/>
    </location>
</feature>
<dbReference type="InterPro" id="IPR004869">
    <property type="entry name" value="MMPL_dom"/>
</dbReference>
<dbReference type="Gene3D" id="1.20.1640.10">
    <property type="entry name" value="Multidrug efflux transporter AcrB transmembrane domain"/>
    <property type="match status" value="2"/>
</dbReference>
<evidence type="ECO:0000256" key="6">
    <source>
        <dbReference type="SAM" id="Phobius"/>
    </source>
</evidence>
<dbReference type="PANTHER" id="PTHR33406:SF12">
    <property type="entry name" value="BLR2997 PROTEIN"/>
    <property type="match status" value="1"/>
</dbReference>
<evidence type="ECO:0000256" key="2">
    <source>
        <dbReference type="ARBA" id="ARBA00022475"/>
    </source>
</evidence>
<feature type="transmembrane region" description="Helical" evidence="6">
    <location>
        <begin position="809"/>
        <end position="835"/>
    </location>
</feature>
<keyword evidence="9" id="KW-1185">Reference proteome</keyword>
<evidence type="ECO:0000256" key="4">
    <source>
        <dbReference type="ARBA" id="ARBA00022989"/>
    </source>
</evidence>
<feature type="transmembrane region" description="Helical" evidence="6">
    <location>
        <begin position="736"/>
        <end position="756"/>
    </location>
</feature>
<evidence type="ECO:0000256" key="5">
    <source>
        <dbReference type="ARBA" id="ARBA00023136"/>
    </source>
</evidence>
<feature type="transmembrane region" description="Helical" evidence="6">
    <location>
        <begin position="316"/>
        <end position="336"/>
    </location>
</feature>
<dbReference type="GO" id="GO:0022857">
    <property type="term" value="F:transmembrane transporter activity"/>
    <property type="evidence" value="ECO:0007669"/>
    <property type="project" value="InterPro"/>
</dbReference>
<dbReference type="RefSeq" id="WP_111063011.1">
    <property type="nucleotide sequence ID" value="NZ_JBHUCU010000032.1"/>
</dbReference>
<dbReference type="PANTHER" id="PTHR33406">
    <property type="entry name" value="MEMBRANE PROTEIN MJ1562-RELATED"/>
    <property type="match status" value="1"/>
</dbReference>
<dbReference type="AlphaFoldDB" id="A0A2W1NQM2"/>
<evidence type="ECO:0000259" key="7">
    <source>
        <dbReference type="PROSITE" id="PS50156"/>
    </source>
</evidence>
<keyword evidence="3 6" id="KW-0812">Transmembrane</keyword>
<protein>
    <recommendedName>
        <fullName evidence="7">SSD domain-containing protein</fullName>
    </recommendedName>
</protein>
<dbReference type="SUPFAM" id="SSF82866">
    <property type="entry name" value="Multidrug efflux transporter AcrB transmembrane domain"/>
    <property type="match status" value="2"/>
</dbReference>
<dbReference type="GO" id="GO:0005886">
    <property type="term" value="C:plasma membrane"/>
    <property type="evidence" value="ECO:0007669"/>
    <property type="project" value="UniProtKB-SubCell"/>
</dbReference>
<feature type="transmembrane region" description="Helical" evidence="6">
    <location>
        <begin position="708"/>
        <end position="730"/>
    </location>
</feature>
<feature type="transmembrane region" description="Helical" evidence="6">
    <location>
        <begin position="245"/>
        <end position="265"/>
    </location>
</feature>
<dbReference type="Proteomes" id="UP000249248">
    <property type="component" value="Unassembled WGS sequence"/>
</dbReference>
<comment type="subcellular location">
    <subcellularLocation>
        <location evidence="1">Cell membrane</location>
        <topology evidence="1">Multi-pass membrane protein</topology>
    </subcellularLocation>
</comment>
<feature type="transmembrane region" description="Helical" evidence="6">
    <location>
        <begin position="777"/>
        <end position="803"/>
    </location>
</feature>
<sequence>MWIKVSQIILRNRILILSILLGITVVFGYYMVNNVKMDNKYGTMLPKDSPAKKNYIKLKSLFGQNESLLIFAIDNKDLYDLEKFNAWYELGEVVKSFEAVDSVFSEAHLYQIHKNTTDKKFEFDKIIKYKPQSQTQLDSLEKIIKLNPFYDGFIYNNETNASLMMVFINENIMNDMKKAVVLLDIEKKAKEFEPLLGEIHISGMPHIRVSVGEKLKGELGLFIGLTILITSLLLYVFFRSLKIVLICNIVVFVGVIWSLGSIGFFDFKLSILMVLIPPLMIVISIPNSIFLINKFHQEIKDHGNKVKALSRVIQKIGNATLLTNLTTAMGFATFIFTNSERLFEFGFIAALNIIMVFVLSITILPIVLSYSAIPKPKHLEHLEKQWLHIAIEKLEFVTLYKRKWVFSVAGVVVILAIIGALKIKATGNITGDLPQHDPITRDVQYLQDKFGGAIPFEILIDTKKKNAYLYRLKALEKVQTVLKEHGVFSKSLSVADGVKIINMAYSENNPARYSIPTLSKMNRFVPYLENAEGAGNNPFIDSSKIYTHITLQVEDLGSYEIQELIDTLGPELIPIINPKKEIYDNAYANILTLSGAEKDAALADLYFDYPEVYLNLVEITAQDNAALKDEMIMDENLIYSYHDKAEFNTNLKAAFDLEYWDLVFSGTAVIASNGTQYLVKNLFTSLAIAIVLIAILMSILFQSWRMVVISLIPNFIPLLTTAGIMGYFGIPIKPSTLLVFSIAFGISVDDTIHFLAKFRQELKHYEHDLRRCILVALRETGISMIYTSIVLFFGFGVFIFSQFGGTKALGILVSLTLLVAMLANLLILPSLLLFMQKKMTNKALREPLFELFDEEGDIELERIEIEEGLKKYEEEDIKHQTDKDD</sequence>
<feature type="transmembrane region" description="Helical" evidence="6">
    <location>
        <begin position="682"/>
        <end position="701"/>
    </location>
</feature>
<feature type="domain" description="SSD" evidence="7">
    <location>
        <begin position="249"/>
        <end position="370"/>
    </location>
</feature>
<feature type="transmembrane region" description="Helical" evidence="6">
    <location>
        <begin position="404"/>
        <end position="421"/>
    </location>
</feature>
<gene>
    <name evidence="8" type="ORF">DNU06_09410</name>
</gene>
<comment type="caution">
    <text evidence="8">The sequence shown here is derived from an EMBL/GenBank/DDBJ whole genome shotgun (WGS) entry which is preliminary data.</text>
</comment>
<keyword evidence="5 6" id="KW-0472">Membrane</keyword>
<dbReference type="InterPro" id="IPR000731">
    <property type="entry name" value="SSD"/>
</dbReference>
<proteinExistence type="predicted"/>
<organism evidence="8 9">
    <name type="scientific">Putridiphycobacter roseus</name>
    <dbReference type="NCBI Taxonomy" id="2219161"/>
    <lineage>
        <taxon>Bacteria</taxon>
        <taxon>Pseudomonadati</taxon>
        <taxon>Bacteroidota</taxon>
        <taxon>Flavobacteriia</taxon>
        <taxon>Flavobacteriales</taxon>
        <taxon>Crocinitomicaceae</taxon>
        <taxon>Putridiphycobacter</taxon>
    </lineage>
</organism>
<evidence type="ECO:0000256" key="3">
    <source>
        <dbReference type="ARBA" id="ARBA00022692"/>
    </source>
</evidence>
<evidence type="ECO:0000313" key="9">
    <source>
        <dbReference type="Proteomes" id="UP000249248"/>
    </source>
</evidence>